<dbReference type="AlphaFoldDB" id="A0A0C1FQE1"/>
<dbReference type="InterPro" id="IPR011006">
    <property type="entry name" value="CheY-like_superfamily"/>
</dbReference>
<dbReference type="SUPFAM" id="SSF52172">
    <property type="entry name" value="CheY-like"/>
    <property type="match status" value="1"/>
</dbReference>
<dbReference type="InterPro" id="IPR046947">
    <property type="entry name" value="LytR-like"/>
</dbReference>
<dbReference type="PROSITE" id="PS50110">
    <property type="entry name" value="RESPONSE_REGULATORY"/>
    <property type="match status" value="1"/>
</dbReference>
<name>A0A0C1FQE1_9SPHI</name>
<accession>A0A0C1FQE1</accession>
<dbReference type="GO" id="GO:0003677">
    <property type="term" value="F:DNA binding"/>
    <property type="evidence" value="ECO:0007669"/>
    <property type="project" value="InterPro"/>
</dbReference>
<comment type="caution">
    <text evidence="4">The sequence shown here is derived from an EMBL/GenBank/DDBJ whole genome shotgun (WGS) entry which is preliminary data.</text>
</comment>
<evidence type="ECO:0000313" key="4">
    <source>
        <dbReference type="EMBL" id="KIA95147.1"/>
    </source>
</evidence>
<keyword evidence="5" id="KW-1185">Reference proteome</keyword>
<evidence type="ECO:0000256" key="1">
    <source>
        <dbReference type="PROSITE-ProRule" id="PRU00169"/>
    </source>
</evidence>
<dbReference type="RefSeq" id="WP_039473616.1">
    <property type="nucleotide sequence ID" value="NZ_JSYN01000006.1"/>
</dbReference>
<dbReference type="PANTHER" id="PTHR37299">
    <property type="entry name" value="TRANSCRIPTIONAL REGULATOR-RELATED"/>
    <property type="match status" value="1"/>
</dbReference>
<dbReference type="InterPro" id="IPR001789">
    <property type="entry name" value="Sig_transdc_resp-reg_receiver"/>
</dbReference>
<protein>
    <submittedName>
        <fullName evidence="4">Response regulator</fullName>
    </submittedName>
</protein>
<dbReference type="EMBL" id="JSYN01000006">
    <property type="protein sequence ID" value="KIA95147.1"/>
    <property type="molecule type" value="Genomic_DNA"/>
</dbReference>
<evidence type="ECO:0000259" key="2">
    <source>
        <dbReference type="PROSITE" id="PS50110"/>
    </source>
</evidence>
<evidence type="ECO:0000313" key="5">
    <source>
        <dbReference type="Proteomes" id="UP000031246"/>
    </source>
</evidence>
<evidence type="ECO:0000259" key="3">
    <source>
        <dbReference type="PROSITE" id="PS50930"/>
    </source>
</evidence>
<proteinExistence type="predicted"/>
<dbReference type="PANTHER" id="PTHR37299:SF1">
    <property type="entry name" value="STAGE 0 SPORULATION PROTEIN A HOMOLOG"/>
    <property type="match status" value="1"/>
</dbReference>
<dbReference type="Gene3D" id="3.40.50.2300">
    <property type="match status" value="1"/>
</dbReference>
<keyword evidence="1" id="KW-0597">Phosphoprotein</keyword>
<reference evidence="4 5" key="1">
    <citation type="submission" date="2014-10" db="EMBL/GenBank/DDBJ databases">
        <title>Pedobacter Kyungheensis.</title>
        <authorList>
            <person name="Anderson B.M."/>
            <person name="Newman J.D."/>
        </authorList>
    </citation>
    <scope>NUCLEOTIDE SEQUENCE [LARGE SCALE GENOMIC DNA]</scope>
    <source>
        <strain evidence="4 5">KACC 16221</strain>
    </source>
</reference>
<dbReference type="OrthoDB" id="9787344at2"/>
<dbReference type="PROSITE" id="PS50930">
    <property type="entry name" value="HTH_LYTTR"/>
    <property type="match status" value="1"/>
</dbReference>
<dbReference type="Proteomes" id="UP000031246">
    <property type="component" value="Unassembled WGS sequence"/>
</dbReference>
<dbReference type="GO" id="GO:0000156">
    <property type="term" value="F:phosphorelay response regulator activity"/>
    <property type="evidence" value="ECO:0007669"/>
    <property type="project" value="InterPro"/>
</dbReference>
<feature type="modified residue" description="4-aspartylphosphate" evidence="1">
    <location>
        <position position="53"/>
    </location>
</feature>
<feature type="domain" description="HTH LytTR-type" evidence="3">
    <location>
        <begin position="145"/>
        <end position="246"/>
    </location>
</feature>
<gene>
    <name evidence="4" type="ORF">OC25_07375</name>
</gene>
<dbReference type="InterPro" id="IPR007492">
    <property type="entry name" value="LytTR_DNA-bd_dom"/>
</dbReference>
<organism evidence="4 5">
    <name type="scientific">Pedobacter kyungheensis</name>
    <dbReference type="NCBI Taxonomy" id="1069985"/>
    <lineage>
        <taxon>Bacteria</taxon>
        <taxon>Pseudomonadati</taxon>
        <taxon>Bacteroidota</taxon>
        <taxon>Sphingobacteriia</taxon>
        <taxon>Sphingobacteriales</taxon>
        <taxon>Sphingobacteriaceae</taxon>
        <taxon>Pedobacter</taxon>
    </lineage>
</organism>
<dbReference type="SMART" id="SM00448">
    <property type="entry name" value="REC"/>
    <property type="match status" value="1"/>
</dbReference>
<feature type="domain" description="Response regulatory" evidence="2">
    <location>
        <begin position="2"/>
        <end position="114"/>
    </location>
</feature>
<sequence>MKIYILEDEVHIMQHILQIVKKISAFQIVGHSGEVARATAEIPVLKPELILADIRLKDGDSFSLFNEIGMEDFQVIFLTAYDQYAIQALNMGAFAYLLKPVDEVSLGEVLGKYLRQREQEQFDRQQLEIAREHYLAQGVKGIKRIALKSLEYIEIVDLDDIIYCKSDKSYTTFCLKNKREIVVSKGLKEYENMLAFSGFLRCHQSYLINFQYVKKYFREGFLQMENGEKIPVSSRKKEEVHRYLQNIA</sequence>
<dbReference type="Gene3D" id="2.40.50.1020">
    <property type="entry name" value="LytTr DNA-binding domain"/>
    <property type="match status" value="1"/>
</dbReference>
<dbReference type="SMART" id="SM00850">
    <property type="entry name" value="LytTR"/>
    <property type="match status" value="1"/>
</dbReference>
<dbReference type="Pfam" id="PF00072">
    <property type="entry name" value="Response_reg"/>
    <property type="match status" value="1"/>
</dbReference>
<dbReference type="Pfam" id="PF04397">
    <property type="entry name" value="LytTR"/>
    <property type="match status" value="1"/>
</dbReference>